<dbReference type="AlphaFoldDB" id="A0A8X7CQ77"/>
<proteinExistence type="predicted"/>
<accession>A0A8X7CQ77</accession>
<evidence type="ECO:0000313" key="1">
    <source>
        <dbReference type="EMBL" id="GFY76491.1"/>
    </source>
</evidence>
<name>A0A8X7CQ77_9ARAC</name>
<reference evidence="1" key="1">
    <citation type="submission" date="2020-08" db="EMBL/GenBank/DDBJ databases">
        <title>Multicomponent nature underlies the extraordinary mechanical properties of spider dragline silk.</title>
        <authorList>
            <person name="Kono N."/>
            <person name="Nakamura H."/>
            <person name="Mori M."/>
            <person name="Yoshida Y."/>
            <person name="Ohtoshi R."/>
            <person name="Malay A.D."/>
            <person name="Moran D.A.P."/>
            <person name="Tomita M."/>
            <person name="Numata K."/>
            <person name="Arakawa K."/>
        </authorList>
    </citation>
    <scope>NUCLEOTIDE SEQUENCE</scope>
</reference>
<evidence type="ECO:0000313" key="2">
    <source>
        <dbReference type="Proteomes" id="UP000886998"/>
    </source>
</evidence>
<dbReference type="EMBL" id="BMAV01021967">
    <property type="protein sequence ID" value="GFY76491.1"/>
    <property type="molecule type" value="Genomic_DNA"/>
</dbReference>
<protein>
    <submittedName>
        <fullName evidence="1">Uncharacterized protein</fullName>
    </submittedName>
</protein>
<gene>
    <name evidence="1" type="ORF">TNIN_80521</name>
</gene>
<dbReference type="Proteomes" id="UP000886998">
    <property type="component" value="Unassembled WGS sequence"/>
</dbReference>
<organism evidence="1 2">
    <name type="scientific">Trichonephila inaurata madagascariensis</name>
    <dbReference type="NCBI Taxonomy" id="2747483"/>
    <lineage>
        <taxon>Eukaryota</taxon>
        <taxon>Metazoa</taxon>
        <taxon>Ecdysozoa</taxon>
        <taxon>Arthropoda</taxon>
        <taxon>Chelicerata</taxon>
        <taxon>Arachnida</taxon>
        <taxon>Araneae</taxon>
        <taxon>Araneomorphae</taxon>
        <taxon>Entelegynae</taxon>
        <taxon>Araneoidea</taxon>
        <taxon>Nephilidae</taxon>
        <taxon>Trichonephila</taxon>
        <taxon>Trichonephila inaurata</taxon>
    </lineage>
</organism>
<sequence>MVCWFSNGNRDVPDHIEIRRKCKSKKSSFSGELEHHTVDLFHKKQIFWKRNFSLCFEPGCESKKIEVPYDVMDFKCTLIGYVVISDEHANPTLKVDDEKDLQLKYLNELSNDFALLLEPKYTSLADIH</sequence>
<comment type="caution">
    <text evidence="1">The sequence shown here is derived from an EMBL/GenBank/DDBJ whole genome shotgun (WGS) entry which is preliminary data.</text>
</comment>
<dbReference type="OrthoDB" id="6434750at2759"/>
<keyword evidence="2" id="KW-1185">Reference proteome</keyword>